<evidence type="ECO:0000256" key="5">
    <source>
        <dbReference type="ARBA" id="ARBA00022840"/>
    </source>
</evidence>
<dbReference type="PROSITE" id="PS00455">
    <property type="entry name" value="AMP_BINDING"/>
    <property type="match status" value="1"/>
</dbReference>
<gene>
    <name evidence="16" type="ORF">GBAR_LOCUS31572</name>
</gene>
<evidence type="ECO:0000256" key="1">
    <source>
        <dbReference type="ARBA" id="ARBA00006432"/>
    </source>
</evidence>
<comment type="catalytic activity">
    <reaction evidence="11">
        <text>(E)-hexadec-2-enoate + ATP + CoA = (2E)-hexadecenoyl-CoA + AMP + diphosphate</text>
        <dbReference type="Rhea" id="RHEA:36139"/>
        <dbReference type="ChEBI" id="CHEBI:30616"/>
        <dbReference type="ChEBI" id="CHEBI:33019"/>
        <dbReference type="ChEBI" id="CHEBI:57287"/>
        <dbReference type="ChEBI" id="CHEBI:61526"/>
        <dbReference type="ChEBI" id="CHEBI:72745"/>
        <dbReference type="ChEBI" id="CHEBI:456215"/>
    </reaction>
    <physiologicalReaction direction="left-to-right" evidence="11">
        <dbReference type="Rhea" id="RHEA:36140"/>
    </physiologicalReaction>
</comment>
<evidence type="ECO:0000256" key="4">
    <source>
        <dbReference type="ARBA" id="ARBA00022832"/>
    </source>
</evidence>
<dbReference type="PANTHER" id="PTHR43272:SF107">
    <property type="entry name" value="LONG-CHAIN-FATTY-ACID--COA LIGASE 5"/>
    <property type="match status" value="1"/>
</dbReference>
<evidence type="ECO:0000256" key="6">
    <source>
        <dbReference type="ARBA" id="ARBA00024469"/>
    </source>
</evidence>
<dbReference type="GO" id="GO:0005524">
    <property type="term" value="F:ATP binding"/>
    <property type="evidence" value="ECO:0007669"/>
    <property type="project" value="UniProtKB-KW"/>
</dbReference>
<evidence type="ECO:0000313" key="16">
    <source>
        <dbReference type="EMBL" id="CAI8058039.1"/>
    </source>
</evidence>
<evidence type="ECO:0000256" key="8">
    <source>
        <dbReference type="ARBA" id="ARBA00024495"/>
    </source>
</evidence>
<dbReference type="GO" id="GO:0047676">
    <property type="term" value="F:arachidonate-CoA ligase activity"/>
    <property type="evidence" value="ECO:0007669"/>
    <property type="project" value="UniProtKB-EC"/>
</dbReference>
<keyword evidence="4 13" id="KW-0276">Fatty acid metabolism</keyword>
<dbReference type="InterPro" id="IPR045311">
    <property type="entry name" value="LC-FACS_euk"/>
</dbReference>
<dbReference type="Pfam" id="PF00501">
    <property type="entry name" value="AMP-binding"/>
    <property type="match status" value="1"/>
</dbReference>
<sequence length="706" mass="77976">MAEETHSALVNFLSDPATLVGLGVVAAGTAYYLSSRTTPFSPPVPLGNQTSEVPNVFSSEGGERARKSPFQKTDDLMTSFYEDAKTLYQSFQRGKRESKNGPCLGWRVGPDHPYQWLSYQEFGAGLVQLGVETGQDSFVGIYARNSPEWVVTEQSCNYYSRVLVPLYDTLGAEAVAYIINQTCMSVVVCEASKLLPLIKHSGNCPSLRLIITMANSISSEERDAAQQAGLVLHTMADVKVMGRETPVELMPAAVESLATICYTSGTTGNPKGVILTNENMVADASGVLALVESSITIGPEDVHISYLPLAHMMERLVELFLFMNGARVGFFRGDVKELVNDIQALKPTFFVSVPRLLNRVYDKVIAGVSASPIKKWLFQKAMASKRREIERGVIRRDSMWDWIVFSKIQNTLGGRVRIIVTGSAPISAKVMDFLRCAFGCLVLEGYGQTECAAAASGTVPGDIRGGHVGVPLPCNIIKLVDVAEMDYFAENGEGEICFKGPNVFKGYYKDEEKTKEALDSDGWLHSGDIGRWEPNGTLRIVDRKKHIFKLAQGEYIAPEKIENMYITSKYVAQTYVYGDSLKAALVAIVVPDEEVVLKWAKDNRKTETFEDLCQTQELKKLIHKDMTQTGKEGGLHSFEQASHLHLESAKYALSNLNPNCAKAIFLESEPFSVDNNGLTPTFKLRRPFLKSKYMATFVQLYSQLPS</sequence>
<evidence type="ECO:0000256" key="9">
    <source>
        <dbReference type="ARBA" id="ARBA00024532"/>
    </source>
</evidence>
<dbReference type="InterPro" id="IPR000873">
    <property type="entry name" value="AMP-dep_synth/lig_dom"/>
</dbReference>
<dbReference type="InterPro" id="IPR042099">
    <property type="entry name" value="ANL_N_sf"/>
</dbReference>
<evidence type="ECO:0000256" key="10">
    <source>
        <dbReference type="ARBA" id="ARBA00024548"/>
    </source>
</evidence>
<keyword evidence="13" id="KW-0443">Lipid metabolism</keyword>
<feature type="compositionally biased region" description="Polar residues" evidence="14">
    <location>
        <begin position="47"/>
        <end position="58"/>
    </location>
</feature>
<comment type="catalytic activity">
    <reaction evidence="8">
        <text>12-hydroxy-(5Z,8Z,10E,14Z)-eicosatetraenoate + ATP + CoA = 12-hydroxy-(5Z,8Z,10E,14Z)-eicosatetraenoyl-CoA + AMP + diphosphate</text>
        <dbReference type="Rhea" id="RHEA:52112"/>
        <dbReference type="ChEBI" id="CHEBI:30616"/>
        <dbReference type="ChEBI" id="CHEBI:33019"/>
        <dbReference type="ChEBI" id="CHEBI:57287"/>
        <dbReference type="ChEBI" id="CHEBI:90718"/>
        <dbReference type="ChEBI" id="CHEBI:136408"/>
        <dbReference type="ChEBI" id="CHEBI:456215"/>
    </reaction>
    <physiologicalReaction direction="left-to-right" evidence="8">
        <dbReference type="Rhea" id="RHEA:52113"/>
    </physiologicalReaction>
</comment>
<evidence type="ECO:0000256" key="11">
    <source>
        <dbReference type="ARBA" id="ARBA00024565"/>
    </source>
</evidence>
<dbReference type="GO" id="GO:0005783">
    <property type="term" value="C:endoplasmic reticulum"/>
    <property type="evidence" value="ECO:0007669"/>
    <property type="project" value="TreeGrafter"/>
</dbReference>
<keyword evidence="5 13" id="KW-0067">ATP-binding</keyword>
<evidence type="ECO:0000256" key="13">
    <source>
        <dbReference type="RuleBase" id="RU369030"/>
    </source>
</evidence>
<protein>
    <recommendedName>
        <fullName evidence="13">Long-chain-fatty-acid--CoA ligase</fullName>
        <ecNumber evidence="13">6.2.1.3</ecNumber>
    </recommendedName>
</protein>
<evidence type="ECO:0000313" key="17">
    <source>
        <dbReference type="Proteomes" id="UP001174909"/>
    </source>
</evidence>
<comment type="caution">
    <text evidence="16">The sequence shown here is derived from an EMBL/GenBank/DDBJ whole genome shotgun (WGS) entry which is preliminary data.</text>
</comment>
<proteinExistence type="inferred from homology"/>
<keyword evidence="3 13" id="KW-0547">Nucleotide-binding</keyword>
<dbReference type="Proteomes" id="UP001174909">
    <property type="component" value="Unassembled WGS sequence"/>
</dbReference>
<reference evidence="16" key="1">
    <citation type="submission" date="2023-03" db="EMBL/GenBank/DDBJ databases">
        <authorList>
            <person name="Steffen K."/>
            <person name="Cardenas P."/>
        </authorList>
    </citation>
    <scope>NUCLEOTIDE SEQUENCE</scope>
</reference>
<accession>A0AA35U285</accession>
<evidence type="ECO:0000256" key="2">
    <source>
        <dbReference type="ARBA" id="ARBA00022598"/>
    </source>
</evidence>
<comment type="function">
    <text evidence="13">Catalyzes the conversion of long-chain fatty acids to their active form acyl-CoAs for both synthesis of cellular lipids, and degradation via beta-oxidation.</text>
</comment>
<dbReference type="PANTHER" id="PTHR43272">
    <property type="entry name" value="LONG-CHAIN-FATTY-ACID--COA LIGASE"/>
    <property type="match status" value="1"/>
</dbReference>
<comment type="catalytic activity">
    <reaction evidence="6">
        <text>5-hydroxy-(6E,8Z,11Z,14Z)-eicosatetraenoate + ATP + CoA = 5-hydroxy-(6E,8Z,11Z,14Z)-eicosatetraenoyl-CoA + AMP + diphosphate</text>
        <dbReference type="Rhea" id="RHEA:52108"/>
        <dbReference type="ChEBI" id="CHEBI:30616"/>
        <dbReference type="ChEBI" id="CHEBI:33019"/>
        <dbReference type="ChEBI" id="CHEBI:57287"/>
        <dbReference type="ChEBI" id="CHEBI:65341"/>
        <dbReference type="ChEBI" id="CHEBI:136407"/>
        <dbReference type="ChEBI" id="CHEBI:456215"/>
    </reaction>
    <physiologicalReaction direction="left-to-right" evidence="6">
        <dbReference type="Rhea" id="RHEA:52109"/>
    </physiologicalReaction>
</comment>
<dbReference type="EC" id="6.2.1.3" evidence="13"/>
<feature type="domain" description="AMP-dependent synthetase/ligase" evidence="15">
    <location>
        <begin position="120"/>
        <end position="508"/>
    </location>
</feature>
<comment type="similarity">
    <text evidence="1 13">Belongs to the ATP-dependent AMP-binding enzyme family.</text>
</comment>
<keyword evidence="17" id="KW-1185">Reference proteome</keyword>
<evidence type="ECO:0000256" key="12">
    <source>
        <dbReference type="ARBA" id="ARBA00049139"/>
    </source>
</evidence>
<feature type="region of interest" description="Disordered" evidence="14">
    <location>
        <begin position="43"/>
        <end position="68"/>
    </location>
</feature>
<dbReference type="Gene3D" id="3.40.50.12780">
    <property type="entry name" value="N-terminal domain of ligase-like"/>
    <property type="match status" value="1"/>
</dbReference>
<dbReference type="AlphaFoldDB" id="A0AA35U285"/>
<organism evidence="16 17">
    <name type="scientific">Geodia barretti</name>
    <name type="common">Barrett's horny sponge</name>
    <dbReference type="NCBI Taxonomy" id="519541"/>
    <lineage>
        <taxon>Eukaryota</taxon>
        <taxon>Metazoa</taxon>
        <taxon>Porifera</taxon>
        <taxon>Demospongiae</taxon>
        <taxon>Heteroscleromorpha</taxon>
        <taxon>Tetractinellida</taxon>
        <taxon>Astrophorina</taxon>
        <taxon>Geodiidae</taxon>
        <taxon>Geodia</taxon>
    </lineage>
</organism>
<comment type="catalytic activity">
    <reaction evidence="9">
        <text>15-hydroxy-(5Z,8Z,11Z,13E)-eicosatetraenoate + ATP + CoA = 15-hydroxy-(5Z,8Z,11Z,13E)-eicosatetraenoyl-CoA + AMP + diphosphate</text>
        <dbReference type="Rhea" id="RHEA:52116"/>
        <dbReference type="ChEBI" id="CHEBI:30616"/>
        <dbReference type="ChEBI" id="CHEBI:33019"/>
        <dbReference type="ChEBI" id="CHEBI:57287"/>
        <dbReference type="ChEBI" id="CHEBI:78832"/>
        <dbReference type="ChEBI" id="CHEBI:136409"/>
        <dbReference type="ChEBI" id="CHEBI:456215"/>
    </reaction>
    <physiologicalReaction direction="left-to-right" evidence="9">
        <dbReference type="Rhea" id="RHEA:52117"/>
    </physiologicalReaction>
</comment>
<dbReference type="CDD" id="cd05927">
    <property type="entry name" value="LC-FACS_euk"/>
    <property type="match status" value="1"/>
</dbReference>
<name>A0AA35U285_GEOBA</name>
<comment type="catalytic activity">
    <reaction evidence="10">
        <text>(5Z,8Z,11Z,14Z)-eicosatetraenoate + ATP + CoA = (5Z,8Z,11Z,14Z)-eicosatetraenoyl-CoA + AMP + diphosphate</text>
        <dbReference type="Rhea" id="RHEA:19713"/>
        <dbReference type="ChEBI" id="CHEBI:30616"/>
        <dbReference type="ChEBI" id="CHEBI:32395"/>
        <dbReference type="ChEBI" id="CHEBI:33019"/>
        <dbReference type="ChEBI" id="CHEBI:57287"/>
        <dbReference type="ChEBI" id="CHEBI:57368"/>
        <dbReference type="ChEBI" id="CHEBI:456215"/>
        <dbReference type="EC" id="6.2.1.15"/>
    </reaction>
    <physiologicalReaction direction="left-to-right" evidence="10">
        <dbReference type="Rhea" id="RHEA:19714"/>
    </physiologicalReaction>
</comment>
<evidence type="ECO:0000256" key="3">
    <source>
        <dbReference type="ARBA" id="ARBA00022741"/>
    </source>
</evidence>
<comment type="catalytic activity">
    <reaction evidence="7">
        <text>a long-chain fatty acid + ATP + CoA = a long-chain fatty acyl-CoA + AMP + diphosphate</text>
        <dbReference type="Rhea" id="RHEA:15421"/>
        <dbReference type="ChEBI" id="CHEBI:30616"/>
        <dbReference type="ChEBI" id="CHEBI:33019"/>
        <dbReference type="ChEBI" id="CHEBI:57287"/>
        <dbReference type="ChEBI" id="CHEBI:57560"/>
        <dbReference type="ChEBI" id="CHEBI:83139"/>
        <dbReference type="ChEBI" id="CHEBI:456215"/>
        <dbReference type="EC" id="6.2.1.3"/>
    </reaction>
    <physiologicalReaction direction="left-to-right" evidence="7">
        <dbReference type="Rhea" id="RHEA:15422"/>
    </physiologicalReaction>
</comment>
<keyword evidence="2 13" id="KW-0436">Ligase</keyword>
<dbReference type="EMBL" id="CASHTH010004488">
    <property type="protein sequence ID" value="CAI8058039.1"/>
    <property type="molecule type" value="Genomic_DNA"/>
</dbReference>
<dbReference type="SUPFAM" id="SSF56801">
    <property type="entry name" value="Acetyl-CoA synthetase-like"/>
    <property type="match status" value="1"/>
</dbReference>
<comment type="catalytic activity">
    <reaction evidence="12">
        <text>hexadecanoate + ATP + CoA = hexadecanoyl-CoA + AMP + diphosphate</text>
        <dbReference type="Rhea" id="RHEA:30751"/>
        <dbReference type="ChEBI" id="CHEBI:7896"/>
        <dbReference type="ChEBI" id="CHEBI:30616"/>
        <dbReference type="ChEBI" id="CHEBI:33019"/>
        <dbReference type="ChEBI" id="CHEBI:57287"/>
        <dbReference type="ChEBI" id="CHEBI:57379"/>
        <dbReference type="ChEBI" id="CHEBI:456215"/>
    </reaction>
    <physiologicalReaction direction="left-to-right" evidence="12">
        <dbReference type="Rhea" id="RHEA:30752"/>
    </physiologicalReaction>
</comment>
<evidence type="ECO:0000256" key="14">
    <source>
        <dbReference type="SAM" id="MobiDB-lite"/>
    </source>
</evidence>
<dbReference type="GO" id="GO:0016020">
    <property type="term" value="C:membrane"/>
    <property type="evidence" value="ECO:0007669"/>
    <property type="project" value="TreeGrafter"/>
</dbReference>
<evidence type="ECO:0000259" key="15">
    <source>
        <dbReference type="Pfam" id="PF00501"/>
    </source>
</evidence>
<evidence type="ECO:0000256" key="7">
    <source>
        <dbReference type="ARBA" id="ARBA00024484"/>
    </source>
</evidence>
<dbReference type="InterPro" id="IPR020845">
    <property type="entry name" value="AMP-binding_CS"/>
</dbReference>